<dbReference type="InterPro" id="IPR036388">
    <property type="entry name" value="WH-like_DNA-bd_sf"/>
</dbReference>
<dbReference type="SUPFAM" id="SSF46785">
    <property type="entry name" value="Winged helix' DNA-binding domain"/>
    <property type="match status" value="1"/>
</dbReference>
<dbReference type="Pfam" id="PF09339">
    <property type="entry name" value="HTH_IclR"/>
    <property type="match status" value="1"/>
</dbReference>
<dbReference type="InterPro" id="IPR014757">
    <property type="entry name" value="Tscrpt_reg_IclR_C"/>
</dbReference>
<dbReference type="EMBL" id="LOHF01000001">
    <property type="protein sequence ID" value="OUM75859.1"/>
    <property type="molecule type" value="Genomic_DNA"/>
</dbReference>
<protein>
    <recommendedName>
        <fullName evidence="4">HTH-type transcriptional repressor AllR</fullName>
    </recommendedName>
    <alternativeName>
        <fullName evidence="5">Negative regulator of allantoin and glyoxylate utilization operons</fullName>
    </alternativeName>
</protein>
<dbReference type="Proteomes" id="UP000195440">
    <property type="component" value="Unassembled WGS sequence"/>
</dbReference>
<organism evidence="8 9">
    <name type="scientific">Pseudomonas caspiana</name>
    <dbReference type="NCBI Taxonomy" id="1451454"/>
    <lineage>
        <taxon>Bacteria</taxon>
        <taxon>Pseudomonadati</taxon>
        <taxon>Pseudomonadota</taxon>
        <taxon>Gammaproteobacteria</taxon>
        <taxon>Pseudomonadales</taxon>
        <taxon>Pseudomonadaceae</taxon>
        <taxon>Pseudomonas</taxon>
    </lineage>
</organism>
<keyword evidence="3" id="KW-0804">Transcription</keyword>
<dbReference type="Gene3D" id="3.30.450.40">
    <property type="match status" value="1"/>
</dbReference>
<evidence type="ECO:0000259" key="6">
    <source>
        <dbReference type="PROSITE" id="PS51077"/>
    </source>
</evidence>
<keyword evidence="2" id="KW-0238">DNA-binding</keyword>
<dbReference type="GO" id="GO:0003700">
    <property type="term" value="F:DNA-binding transcription factor activity"/>
    <property type="evidence" value="ECO:0007669"/>
    <property type="project" value="TreeGrafter"/>
</dbReference>
<proteinExistence type="predicted"/>
<dbReference type="PANTHER" id="PTHR30136">
    <property type="entry name" value="HELIX-TURN-HELIX TRANSCRIPTIONAL REGULATOR, ICLR FAMILY"/>
    <property type="match status" value="1"/>
</dbReference>
<keyword evidence="1" id="KW-0805">Transcription regulation</keyword>
<name>A0A1Y3P7Z3_9PSED</name>
<dbReference type="Gene3D" id="1.10.10.10">
    <property type="entry name" value="Winged helix-like DNA-binding domain superfamily/Winged helix DNA-binding domain"/>
    <property type="match status" value="1"/>
</dbReference>
<evidence type="ECO:0000256" key="5">
    <source>
        <dbReference type="ARBA" id="ARBA00042627"/>
    </source>
</evidence>
<keyword evidence="9" id="KW-1185">Reference proteome</keyword>
<dbReference type="AlphaFoldDB" id="A0A1Y3P7Z3"/>
<evidence type="ECO:0000256" key="1">
    <source>
        <dbReference type="ARBA" id="ARBA00023015"/>
    </source>
</evidence>
<evidence type="ECO:0000313" key="8">
    <source>
        <dbReference type="EMBL" id="OUM75859.1"/>
    </source>
</evidence>
<evidence type="ECO:0000256" key="4">
    <source>
        <dbReference type="ARBA" id="ARBA00040379"/>
    </source>
</evidence>
<dbReference type="GO" id="GO:0003677">
    <property type="term" value="F:DNA binding"/>
    <property type="evidence" value="ECO:0007669"/>
    <property type="project" value="UniProtKB-KW"/>
</dbReference>
<dbReference type="OrthoDB" id="9807558at2"/>
<dbReference type="RefSeq" id="WP_087264376.1">
    <property type="nucleotide sequence ID" value="NZ_JBJGBV010000001.1"/>
</dbReference>
<dbReference type="GO" id="GO:0045892">
    <property type="term" value="P:negative regulation of DNA-templated transcription"/>
    <property type="evidence" value="ECO:0007669"/>
    <property type="project" value="TreeGrafter"/>
</dbReference>
<evidence type="ECO:0000256" key="2">
    <source>
        <dbReference type="ARBA" id="ARBA00023125"/>
    </source>
</evidence>
<dbReference type="InterPro" id="IPR005471">
    <property type="entry name" value="Tscrpt_reg_IclR_N"/>
</dbReference>
<dbReference type="SMART" id="SM00346">
    <property type="entry name" value="HTH_ICLR"/>
    <property type="match status" value="1"/>
</dbReference>
<dbReference type="PANTHER" id="PTHR30136:SF24">
    <property type="entry name" value="HTH-TYPE TRANSCRIPTIONAL REPRESSOR ALLR"/>
    <property type="match status" value="1"/>
</dbReference>
<feature type="domain" description="HTH iclR-type" evidence="6">
    <location>
        <begin position="17"/>
        <end position="80"/>
    </location>
</feature>
<feature type="domain" description="IclR-ED" evidence="7">
    <location>
        <begin position="330"/>
        <end position="510"/>
    </location>
</feature>
<dbReference type="InterPro" id="IPR050707">
    <property type="entry name" value="HTH_MetabolicPath_Reg"/>
</dbReference>
<dbReference type="PROSITE" id="PS51078">
    <property type="entry name" value="ICLR_ED"/>
    <property type="match status" value="1"/>
</dbReference>
<dbReference type="InterPro" id="IPR036390">
    <property type="entry name" value="WH_DNA-bd_sf"/>
</dbReference>
<evidence type="ECO:0000259" key="7">
    <source>
        <dbReference type="PROSITE" id="PS51078"/>
    </source>
</evidence>
<dbReference type="InterPro" id="IPR029016">
    <property type="entry name" value="GAF-like_dom_sf"/>
</dbReference>
<accession>A0A1Y3P7Z3</accession>
<evidence type="ECO:0000313" key="9">
    <source>
        <dbReference type="Proteomes" id="UP000195440"/>
    </source>
</evidence>
<sequence>MAQEIPVSRGLQTSSPASSHTRLIEVIDALVFRVGAEPWGVRELAAELDESRSTVNRILHSLVEQGFALEAGAGKYTIGPRLSVLTNALSSGSVLLQLGKDGLAELANATRATALISICNPVDGRYFVAACSEPQTSLTFRPELGVMHPQSFGGIGKQLAAFLDAGELVQSIPSADSSHVHDDLPLRGLPGTLSESEFPEPLSVAVQKLHNGMIVAVSIHSADGEHVQATEQAEHLVVSFADKLGAAVNGASNQRNSSDPVVTLEDTKSTVSRLERLLLIACAFPQGVKNTVGLQDQLLCNAATAKRLVHSGEQAGIVVSVGSTLYPGPKLYQWASRLGYRDNIADLTRSTVHKLVQETGETIAILSFDEVLKRAMFLDVIQGWRPIQYQLSVNTDVPLYAGAAGKAVLAYCDQQTIDSIELIRLTEATIIDRAKLNSDLELIAQRGWATGTGERVLGAFGLAVPFFVDGRVRGSISATIPQYRKDERDLPTLTQLMQEATRKIGRLLSLGVSL</sequence>
<dbReference type="PROSITE" id="PS51077">
    <property type="entry name" value="HTH_ICLR"/>
    <property type="match status" value="1"/>
</dbReference>
<gene>
    <name evidence="8" type="ORF">AUC60_01795</name>
</gene>
<dbReference type="Pfam" id="PF01614">
    <property type="entry name" value="IclR_C"/>
    <property type="match status" value="1"/>
</dbReference>
<evidence type="ECO:0000256" key="3">
    <source>
        <dbReference type="ARBA" id="ARBA00023163"/>
    </source>
</evidence>
<reference evidence="8 9" key="1">
    <citation type="journal article" date="2017" name="Syst. Appl. Microbiol.">
        <title>Pseudomonas caspiana sp. nov., a citrus pathogen in the Pseudomonas syringae phylogenetic group.</title>
        <authorList>
            <person name="Busquets A."/>
            <person name="Gomila M."/>
            <person name="Beiki F."/>
            <person name="Mulet M."/>
            <person name="Rahimian H."/>
            <person name="Garcia-Valdes E."/>
            <person name="Lalucat J."/>
        </authorList>
    </citation>
    <scope>NUCLEOTIDE SEQUENCE [LARGE SCALE GENOMIC DNA]</scope>
    <source>
        <strain evidence="8 9">FBF102</strain>
    </source>
</reference>
<comment type="caution">
    <text evidence="8">The sequence shown here is derived from an EMBL/GenBank/DDBJ whole genome shotgun (WGS) entry which is preliminary data.</text>
</comment>
<dbReference type="SUPFAM" id="SSF55781">
    <property type="entry name" value="GAF domain-like"/>
    <property type="match status" value="2"/>
</dbReference>